<evidence type="ECO:0000259" key="1">
    <source>
        <dbReference type="Pfam" id="PF10108"/>
    </source>
</evidence>
<name>A0A7T7HM72_9HYPH</name>
<dbReference type="GO" id="GO:0003676">
    <property type="term" value="F:nucleic acid binding"/>
    <property type="evidence" value="ECO:0007669"/>
    <property type="project" value="InterPro"/>
</dbReference>
<dbReference type="InterPro" id="IPR012337">
    <property type="entry name" value="RNaseH-like_sf"/>
</dbReference>
<reference evidence="2 3" key="1">
    <citation type="submission" date="2020-12" db="EMBL/GenBank/DDBJ databases">
        <authorList>
            <person name="Zheng R.K."/>
            <person name="Sun C.M."/>
        </authorList>
    </citation>
    <scope>NUCLEOTIDE SEQUENCE [LARGE SCALE GENOMIC DNA]</scope>
    <source>
        <strain evidence="2 3">ZRK001</strain>
    </source>
</reference>
<sequence length="236" mass="26169">MNDIALPRNRRLYLDIETIPTQDPKTYAEIAGRISPPASMKKAETIKKWEEEQKPQAVTDAIAKTSFDGAAGHICCIGWALDGEHLDSLSLGPDIALEHEMLTTFFEEISSQIPRYGTVQIVGHNVIGFDLRFIWQRCLILGVRVPGWFPRDPKPWSDDVFDTMTAFAGARDSISMDRLCGAFGLEGKGDIDGSQVAGLWSDGEHETIAAYCRDDVEKTRALHRKMMVALGETEAA</sequence>
<accession>A0A7T7HM72</accession>
<dbReference type="RefSeq" id="WP_200337230.1">
    <property type="nucleotide sequence ID" value="NZ_CP066786.1"/>
</dbReference>
<evidence type="ECO:0000313" key="3">
    <source>
        <dbReference type="Proteomes" id="UP000596083"/>
    </source>
</evidence>
<dbReference type="Pfam" id="PF10108">
    <property type="entry name" value="DNA_pol_B_exo2"/>
    <property type="match status" value="1"/>
</dbReference>
<dbReference type="InterPro" id="IPR036397">
    <property type="entry name" value="RNaseH_sf"/>
</dbReference>
<dbReference type="InterPro" id="IPR019288">
    <property type="entry name" value="3'-5'_exonuclease_PolB-like"/>
</dbReference>
<feature type="domain" description="Predicted 3'-5' exonuclease PolB-like" evidence="1">
    <location>
        <begin position="75"/>
        <end position="233"/>
    </location>
</feature>
<gene>
    <name evidence="2" type="ORF">JET14_05950</name>
</gene>
<dbReference type="AlphaFoldDB" id="A0A7T7HM72"/>
<protein>
    <recommendedName>
        <fullName evidence="1">Predicted 3'-5' exonuclease PolB-like domain-containing protein</fullName>
    </recommendedName>
</protein>
<dbReference type="KEGG" id="mlut:JET14_05950"/>
<evidence type="ECO:0000313" key="2">
    <source>
        <dbReference type="EMBL" id="QQM31710.1"/>
    </source>
</evidence>
<dbReference type="Proteomes" id="UP000596083">
    <property type="component" value="Chromosome"/>
</dbReference>
<organism evidence="2 3">
    <name type="scientific">Martelella lutilitoris</name>
    <dbReference type="NCBI Taxonomy" id="2583532"/>
    <lineage>
        <taxon>Bacteria</taxon>
        <taxon>Pseudomonadati</taxon>
        <taxon>Pseudomonadota</taxon>
        <taxon>Alphaproteobacteria</taxon>
        <taxon>Hyphomicrobiales</taxon>
        <taxon>Aurantimonadaceae</taxon>
        <taxon>Martelella</taxon>
    </lineage>
</organism>
<dbReference type="Gene3D" id="3.30.420.10">
    <property type="entry name" value="Ribonuclease H-like superfamily/Ribonuclease H"/>
    <property type="match status" value="1"/>
</dbReference>
<dbReference type="EMBL" id="CP066786">
    <property type="protein sequence ID" value="QQM31710.1"/>
    <property type="molecule type" value="Genomic_DNA"/>
</dbReference>
<dbReference type="SUPFAM" id="SSF53098">
    <property type="entry name" value="Ribonuclease H-like"/>
    <property type="match status" value="1"/>
</dbReference>
<proteinExistence type="predicted"/>